<dbReference type="GO" id="GO:0005524">
    <property type="term" value="F:ATP binding"/>
    <property type="evidence" value="ECO:0007669"/>
    <property type="project" value="InterPro"/>
</dbReference>
<dbReference type="GO" id="GO:0006298">
    <property type="term" value="P:mismatch repair"/>
    <property type="evidence" value="ECO:0007669"/>
    <property type="project" value="InterPro"/>
</dbReference>
<dbReference type="AlphaFoldDB" id="A0A146M1Y2"/>
<dbReference type="Pfam" id="PF05188">
    <property type="entry name" value="MutS_II"/>
    <property type="match status" value="1"/>
</dbReference>
<dbReference type="Gene3D" id="3.30.420.110">
    <property type="entry name" value="MutS, connector domain"/>
    <property type="match status" value="1"/>
</dbReference>
<gene>
    <name evidence="2" type="primary">Msh6_3</name>
    <name evidence="2" type="ORF">g.11133</name>
</gene>
<dbReference type="InterPro" id="IPR036678">
    <property type="entry name" value="MutS_con_dom_sf"/>
</dbReference>
<evidence type="ECO:0000259" key="1">
    <source>
        <dbReference type="Pfam" id="PF05188"/>
    </source>
</evidence>
<reference evidence="2" key="1">
    <citation type="journal article" date="2016" name="Gigascience">
        <title>De novo construction of an expanded transcriptome assembly for the western tarnished plant bug, Lygus hesperus.</title>
        <authorList>
            <person name="Tassone E.E."/>
            <person name="Geib S.M."/>
            <person name="Hall B."/>
            <person name="Fabrick J.A."/>
            <person name="Brent C.S."/>
            <person name="Hull J.J."/>
        </authorList>
    </citation>
    <scope>NUCLEOTIDE SEQUENCE</scope>
</reference>
<dbReference type="EMBL" id="GDHC01005190">
    <property type="protein sequence ID" value="JAQ13439.1"/>
    <property type="molecule type" value="Transcribed_RNA"/>
</dbReference>
<evidence type="ECO:0000313" key="2">
    <source>
        <dbReference type="EMBL" id="JAQ13439.1"/>
    </source>
</evidence>
<feature type="domain" description="DNA mismatch repair protein MutS connector" evidence="1">
    <location>
        <begin position="51"/>
        <end position="102"/>
    </location>
</feature>
<organism evidence="2">
    <name type="scientific">Lygus hesperus</name>
    <name type="common">Western plant bug</name>
    <dbReference type="NCBI Taxonomy" id="30085"/>
    <lineage>
        <taxon>Eukaryota</taxon>
        <taxon>Metazoa</taxon>
        <taxon>Ecdysozoa</taxon>
        <taxon>Arthropoda</taxon>
        <taxon>Hexapoda</taxon>
        <taxon>Insecta</taxon>
        <taxon>Pterygota</taxon>
        <taxon>Neoptera</taxon>
        <taxon>Paraneoptera</taxon>
        <taxon>Hemiptera</taxon>
        <taxon>Heteroptera</taxon>
        <taxon>Panheteroptera</taxon>
        <taxon>Cimicomorpha</taxon>
        <taxon>Miridae</taxon>
        <taxon>Mirini</taxon>
        <taxon>Lygus</taxon>
    </lineage>
</organism>
<dbReference type="GO" id="GO:0030983">
    <property type="term" value="F:mismatched DNA binding"/>
    <property type="evidence" value="ECO:0007669"/>
    <property type="project" value="InterPro"/>
</dbReference>
<dbReference type="InterPro" id="IPR007860">
    <property type="entry name" value="DNA_mmatch_repair_MutS_con_dom"/>
</dbReference>
<name>A0A146M1Y2_LYGHE</name>
<accession>A0A146M1Y2</accession>
<sequence length="217" mass="23758">MGDLDSKDIDGESKYIVAVDEIQLTAGSADTAPTSTGTAGAVGDVISQQSDETVLVGVCYLEATNGEMCIGHFFDNAQRTVLRTLLTQIAPVELVVGRGRPSRNLELSFQSCLPSDVSRTEIPSYEQLPCDATLELLSTNNYFTSTTKDTVAKDRRWEGVRVEDDSVADTWPQVLRWYRDAYNGKLVDALQVPQESLQKVGTSVVRAVGLVLQHLMR</sequence>
<protein>
    <submittedName>
        <fullName evidence="2">DNA mismatch repair protein Msh6</fullName>
    </submittedName>
</protein>
<proteinExistence type="predicted"/>